<protein>
    <recommendedName>
        <fullName evidence="8">Capsular polysaccharide biosynthesis protein</fullName>
    </recommendedName>
</protein>
<feature type="domain" description="Stealth protein CR1 conserved region 1" evidence="5">
    <location>
        <begin position="7"/>
        <end position="32"/>
    </location>
</feature>
<keyword evidence="2" id="KW-0808">Transferase</keyword>
<dbReference type="GO" id="GO:0016772">
    <property type="term" value="F:transferase activity, transferring phosphorus-containing groups"/>
    <property type="evidence" value="ECO:0007669"/>
    <property type="project" value="InterPro"/>
</dbReference>
<dbReference type="PANTHER" id="PTHR24045:SF0">
    <property type="entry name" value="N-ACETYLGLUCOSAMINE-1-PHOSPHOTRANSFERASE SUBUNITS ALPHA_BETA"/>
    <property type="match status" value="1"/>
</dbReference>
<feature type="domain" description="Stealth protein CR2 conserved region 2" evidence="4">
    <location>
        <begin position="43"/>
        <end position="151"/>
    </location>
</feature>
<dbReference type="InterPro" id="IPR047141">
    <property type="entry name" value="Stealth"/>
</dbReference>
<dbReference type="Pfam" id="PF17101">
    <property type="entry name" value="Stealth_CR1"/>
    <property type="match status" value="1"/>
</dbReference>
<keyword evidence="7" id="KW-1185">Reference proteome</keyword>
<dbReference type="InterPro" id="IPR031358">
    <property type="entry name" value="Stealth_CR1"/>
</dbReference>
<dbReference type="GO" id="GO:0000271">
    <property type="term" value="P:polysaccharide biosynthetic process"/>
    <property type="evidence" value="ECO:0007669"/>
    <property type="project" value="UniProtKB-KW"/>
</dbReference>
<evidence type="ECO:0000313" key="7">
    <source>
        <dbReference type="Proteomes" id="UP000014523"/>
    </source>
</evidence>
<dbReference type="Proteomes" id="UP000014523">
    <property type="component" value="Unassembled WGS sequence"/>
</dbReference>
<reference evidence="6 7" key="1">
    <citation type="submission" date="2013-06" db="EMBL/GenBank/DDBJ databases">
        <title>The Genome Sequence of Acinetobacter gyllenbergii CIP 110306.</title>
        <authorList>
            <consortium name="The Broad Institute Genome Sequencing Platform"/>
            <consortium name="The Broad Institute Genome Sequencing Center for Infectious Disease"/>
            <person name="Cerqueira G."/>
            <person name="Feldgarden M."/>
            <person name="Courvalin P."/>
            <person name="Perichon B."/>
            <person name="Grillot-Courvalin C."/>
            <person name="Clermont D."/>
            <person name="Rocha E."/>
            <person name="Yoon E.-J."/>
            <person name="Nemec A."/>
            <person name="Young S.K."/>
            <person name="Zeng Q."/>
            <person name="Gargeya S."/>
            <person name="Fitzgerald M."/>
            <person name="Abouelleil A."/>
            <person name="Alvarado L."/>
            <person name="Berlin A.M."/>
            <person name="Chapman S.B."/>
            <person name="Dewar J."/>
            <person name="Goldberg J."/>
            <person name="Griggs A."/>
            <person name="Gujja S."/>
            <person name="Hansen M."/>
            <person name="Howarth C."/>
            <person name="Imamovic A."/>
            <person name="Larimer J."/>
            <person name="McCowan C."/>
            <person name="Murphy C."/>
            <person name="Pearson M."/>
            <person name="Priest M."/>
            <person name="Roberts A."/>
            <person name="Saif S."/>
            <person name="Shea T."/>
            <person name="Sykes S."/>
            <person name="Wortman J."/>
            <person name="Nusbaum C."/>
            <person name="Birren B."/>
        </authorList>
    </citation>
    <scope>NUCLEOTIDE SEQUENCE [LARGE SCALE GENOMIC DNA]</scope>
    <source>
        <strain evidence="6 7">CIP 110306</strain>
    </source>
</reference>
<evidence type="ECO:0000256" key="1">
    <source>
        <dbReference type="ARBA" id="ARBA00007583"/>
    </source>
</evidence>
<name>A0A829HNT3_9GAMM</name>
<dbReference type="Pfam" id="PF11380">
    <property type="entry name" value="Stealth_CR2"/>
    <property type="match status" value="1"/>
</dbReference>
<evidence type="ECO:0000256" key="2">
    <source>
        <dbReference type="ARBA" id="ARBA00022679"/>
    </source>
</evidence>
<accession>A0A829HNT3</accession>
<dbReference type="PANTHER" id="PTHR24045">
    <property type="match status" value="1"/>
</dbReference>
<comment type="caution">
    <text evidence="6">The sequence shown here is derived from an EMBL/GenBank/DDBJ whole genome shotgun (WGS) entry which is preliminary data.</text>
</comment>
<evidence type="ECO:0000256" key="3">
    <source>
        <dbReference type="ARBA" id="ARBA00023169"/>
    </source>
</evidence>
<dbReference type="EMBL" id="ATGG01000007">
    <property type="protein sequence ID" value="EPF92398.1"/>
    <property type="molecule type" value="Genomic_DNA"/>
</dbReference>
<evidence type="ECO:0000259" key="5">
    <source>
        <dbReference type="Pfam" id="PF17101"/>
    </source>
</evidence>
<gene>
    <name evidence="6" type="ORF">F957_00660</name>
</gene>
<sequence length="332" mass="38661">MSEMMQPVDVVIAWVDGNDPKLKQKRMQYQGKTQASDAVSDTRFASNHEIYYNVASILKYVPFCRHIYIVTDGQQPQWIDDFVTDGICEAGKIRIVDHREIFAGYEQYLPTFNTRSIETMLWNIQGVSDYFFYLNDDFFFNAPAQLEDILIDQKMVIYGHWECSFVLKAKLWYRQLLNQYFAKPIQPKHMIAQMLGADMLGFKKFFEIHHYPHMVDRKILRDYLLAHPAFLQKQIQYKFRSVEQINPISLMNHLKIQQNQAVLKPDLDLAYLKNESSLSSFLQNLGNEQIKYGCMQSLDQLSDTAAKQIYAALNHKLAGYIPKVLLAETAKG</sequence>
<comment type="similarity">
    <text evidence="1">Belongs to the stealth family.</text>
</comment>
<dbReference type="InterPro" id="IPR021520">
    <property type="entry name" value="Stealth_CR2"/>
</dbReference>
<dbReference type="RefSeq" id="WP_016540683.1">
    <property type="nucleotide sequence ID" value="NZ_ASQH01000004.1"/>
</dbReference>
<keyword evidence="3" id="KW-0270">Exopolysaccharide synthesis</keyword>
<evidence type="ECO:0000259" key="4">
    <source>
        <dbReference type="Pfam" id="PF11380"/>
    </source>
</evidence>
<evidence type="ECO:0008006" key="8">
    <source>
        <dbReference type="Google" id="ProtNLM"/>
    </source>
</evidence>
<proteinExistence type="inferred from homology"/>
<dbReference type="AlphaFoldDB" id="A0A829HNT3"/>
<organism evidence="6 7">
    <name type="scientific">Acinetobacter gyllenbergii CIP 110306 = MTCC 11365</name>
    <dbReference type="NCBI Taxonomy" id="1217657"/>
    <lineage>
        <taxon>Bacteria</taxon>
        <taxon>Pseudomonadati</taxon>
        <taxon>Pseudomonadota</taxon>
        <taxon>Gammaproteobacteria</taxon>
        <taxon>Moraxellales</taxon>
        <taxon>Moraxellaceae</taxon>
        <taxon>Acinetobacter</taxon>
    </lineage>
</organism>
<evidence type="ECO:0000313" key="6">
    <source>
        <dbReference type="EMBL" id="EPF92398.1"/>
    </source>
</evidence>